<feature type="compositionally biased region" description="Basic residues" evidence="1">
    <location>
        <begin position="121"/>
        <end position="151"/>
    </location>
</feature>
<feature type="domain" description="Thioredoxin" evidence="2">
    <location>
        <begin position="12"/>
        <end position="112"/>
    </location>
</feature>
<protein>
    <recommendedName>
        <fullName evidence="2">Thioredoxin domain-containing protein</fullName>
    </recommendedName>
</protein>
<accession>A0A6C0CCC0</accession>
<dbReference type="InterPro" id="IPR036249">
    <property type="entry name" value="Thioredoxin-like_sf"/>
</dbReference>
<dbReference type="InterPro" id="IPR013766">
    <property type="entry name" value="Thioredoxin_domain"/>
</dbReference>
<dbReference type="SUPFAM" id="SSF52833">
    <property type="entry name" value="Thioredoxin-like"/>
    <property type="match status" value="1"/>
</dbReference>
<evidence type="ECO:0000313" key="3">
    <source>
        <dbReference type="EMBL" id="QHT01987.1"/>
    </source>
</evidence>
<feature type="region of interest" description="Disordered" evidence="1">
    <location>
        <begin position="121"/>
        <end position="168"/>
    </location>
</feature>
<dbReference type="Gene3D" id="3.40.30.10">
    <property type="entry name" value="Glutaredoxin"/>
    <property type="match status" value="1"/>
</dbReference>
<dbReference type="EMBL" id="MN739385">
    <property type="protein sequence ID" value="QHT01987.1"/>
    <property type="molecule type" value="Genomic_DNA"/>
</dbReference>
<dbReference type="Pfam" id="PF00085">
    <property type="entry name" value="Thioredoxin"/>
    <property type="match status" value="1"/>
</dbReference>
<name>A0A6C0CCC0_9ZZZZ</name>
<evidence type="ECO:0000256" key="1">
    <source>
        <dbReference type="SAM" id="MobiDB-lite"/>
    </source>
</evidence>
<organism evidence="3">
    <name type="scientific">viral metagenome</name>
    <dbReference type="NCBI Taxonomy" id="1070528"/>
    <lineage>
        <taxon>unclassified sequences</taxon>
        <taxon>metagenomes</taxon>
        <taxon>organismal metagenomes</taxon>
    </lineage>
</organism>
<evidence type="ECO:0000259" key="2">
    <source>
        <dbReference type="Pfam" id="PF00085"/>
    </source>
</evidence>
<sequence length="168" mass="19398">MIVKVLQNNANVNNDELNNIIKHNTLFVGVFSESCHYCVSMKPEWKKFKKMALAKYSNLQGAILEIDSSVMSQVTNPLLTNNVNGYPSLFIISNNKILKYNNERTAFEFMKFFKLHIHKSQSRTSKSRTSKSRASKSRTQKSKASKSRTQKSKLYYPKSFRRFLGNKS</sequence>
<dbReference type="AlphaFoldDB" id="A0A6C0CCC0"/>
<proteinExistence type="predicted"/>
<reference evidence="3" key="1">
    <citation type="journal article" date="2020" name="Nature">
        <title>Giant virus diversity and host interactions through global metagenomics.</title>
        <authorList>
            <person name="Schulz F."/>
            <person name="Roux S."/>
            <person name="Paez-Espino D."/>
            <person name="Jungbluth S."/>
            <person name="Walsh D.A."/>
            <person name="Denef V.J."/>
            <person name="McMahon K.D."/>
            <person name="Konstantinidis K.T."/>
            <person name="Eloe-Fadrosh E.A."/>
            <person name="Kyrpides N.C."/>
            <person name="Woyke T."/>
        </authorList>
    </citation>
    <scope>NUCLEOTIDE SEQUENCE</scope>
    <source>
        <strain evidence="3">GVMAG-M-3300020523-10</strain>
    </source>
</reference>
<dbReference type="CDD" id="cd02961">
    <property type="entry name" value="PDI_a_family"/>
    <property type="match status" value="1"/>
</dbReference>